<sequence>MMRWLLVSAIALRACCRLCSAFRFRAAGAEGQPHLGGDFGDLVEALDLDHHPQTGVTRRAHTEWWTLDPPKDRKTGMDLPQCCMHDECWRPAETAFRVPSYVGPAPANFTWDPNQLKQALTGKRVVLIGDSLTRQWSMTLACYLTGAVPENYWSKVGMQEVDDLLGNITQLRSPPYLLPYVEDKGTFEMARLRLEDVNAEIITYMRHNFWPHIAEGMLAMHARTKDQRADLLIINQGVHFNSPSNGGLMSLGEDLVGYMDICKSEGLHCILRESSAQHFWYVDSEVQSGLYHPGKERQCISGIYKEGQEFYYDSSAEWRRDELLHALERVGQPDSVMPLFEATMPLTFAHHRDDCTHYLQDMEYWEPWHAGLFGLLENL</sequence>
<evidence type="ECO:0000313" key="2">
    <source>
        <dbReference type="EMBL" id="CAD9147682.1"/>
    </source>
</evidence>
<dbReference type="EMBL" id="HBGE01049964">
    <property type="protein sequence ID" value="CAD9147682.1"/>
    <property type="molecule type" value="Transcribed_RNA"/>
</dbReference>
<feature type="chain" id="PRO_5030557282" description="SGNH domain-containing protein" evidence="1">
    <location>
        <begin position="22"/>
        <end position="379"/>
    </location>
</feature>
<keyword evidence="1" id="KW-0732">Signal</keyword>
<reference evidence="2" key="1">
    <citation type="submission" date="2021-01" db="EMBL/GenBank/DDBJ databases">
        <authorList>
            <person name="Corre E."/>
            <person name="Pelletier E."/>
            <person name="Niang G."/>
            <person name="Scheremetjew M."/>
            <person name="Finn R."/>
            <person name="Kale V."/>
            <person name="Holt S."/>
            <person name="Cochrane G."/>
            <person name="Meng A."/>
            <person name="Brown T."/>
            <person name="Cohen L."/>
        </authorList>
    </citation>
    <scope>NUCLEOTIDE SEQUENCE</scope>
    <source>
        <strain evidence="2">OF101</strain>
    </source>
</reference>
<feature type="signal peptide" evidence="1">
    <location>
        <begin position="1"/>
        <end position="21"/>
    </location>
</feature>
<gene>
    <name evidence="2" type="ORF">ACAT0790_LOCUS30185</name>
</gene>
<name>A0A7S1W414_ALECA</name>
<protein>
    <recommendedName>
        <fullName evidence="3">SGNH domain-containing protein</fullName>
    </recommendedName>
</protein>
<organism evidence="2">
    <name type="scientific">Alexandrium catenella</name>
    <name type="common">Red tide dinoflagellate</name>
    <name type="synonym">Gonyaulax catenella</name>
    <dbReference type="NCBI Taxonomy" id="2925"/>
    <lineage>
        <taxon>Eukaryota</taxon>
        <taxon>Sar</taxon>
        <taxon>Alveolata</taxon>
        <taxon>Dinophyceae</taxon>
        <taxon>Gonyaulacales</taxon>
        <taxon>Pyrocystaceae</taxon>
        <taxon>Alexandrium</taxon>
    </lineage>
</organism>
<evidence type="ECO:0000256" key="1">
    <source>
        <dbReference type="SAM" id="SignalP"/>
    </source>
</evidence>
<accession>A0A7S1W414</accession>
<dbReference type="AlphaFoldDB" id="A0A7S1W414"/>
<evidence type="ECO:0008006" key="3">
    <source>
        <dbReference type="Google" id="ProtNLM"/>
    </source>
</evidence>
<proteinExistence type="predicted"/>